<evidence type="ECO:0000313" key="3">
    <source>
        <dbReference type="Proteomes" id="UP000823388"/>
    </source>
</evidence>
<protein>
    <submittedName>
        <fullName evidence="2">Uncharacterized protein</fullName>
    </submittedName>
</protein>
<evidence type="ECO:0000256" key="1">
    <source>
        <dbReference type="SAM" id="SignalP"/>
    </source>
</evidence>
<accession>A0A8T0NQW8</accession>
<keyword evidence="1" id="KW-0732">Signal</keyword>
<sequence>MRTPRCTVFLLGVALLVVSTMNAVHVDAGRALCAGELRSPEPGTAIYRSGYKFSIHHLKDSRQADGMAWT</sequence>
<dbReference type="AlphaFoldDB" id="A0A8T0NQW8"/>
<dbReference type="Proteomes" id="UP000823388">
    <property type="component" value="Chromosome 9K"/>
</dbReference>
<proteinExistence type="predicted"/>
<evidence type="ECO:0000313" key="2">
    <source>
        <dbReference type="EMBL" id="KAG2550402.1"/>
    </source>
</evidence>
<comment type="caution">
    <text evidence="2">The sequence shown here is derived from an EMBL/GenBank/DDBJ whole genome shotgun (WGS) entry which is preliminary data.</text>
</comment>
<reference evidence="2 3" key="1">
    <citation type="submission" date="2020-05" db="EMBL/GenBank/DDBJ databases">
        <title>WGS assembly of Panicum virgatum.</title>
        <authorList>
            <person name="Lovell J.T."/>
            <person name="Jenkins J."/>
            <person name="Shu S."/>
            <person name="Juenger T.E."/>
            <person name="Schmutz J."/>
        </authorList>
    </citation>
    <scope>NUCLEOTIDE SEQUENCE [LARGE SCALE GENOMIC DNA]</scope>
    <source>
        <strain evidence="3">cv. AP13</strain>
    </source>
</reference>
<keyword evidence="3" id="KW-1185">Reference proteome</keyword>
<dbReference type="EMBL" id="CM029053">
    <property type="protein sequence ID" value="KAG2550402.1"/>
    <property type="molecule type" value="Genomic_DNA"/>
</dbReference>
<feature type="signal peptide" evidence="1">
    <location>
        <begin position="1"/>
        <end position="23"/>
    </location>
</feature>
<organism evidence="2 3">
    <name type="scientific">Panicum virgatum</name>
    <name type="common">Blackwell switchgrass</name>
    <dbReference type="NCBI Taxonomy" id="38727"/>
    <lineage>
        <taxon>Eukaryota</taxon>
        <taxon>Viridiplantae</taxon>
        <taxon>Streptophyta</taxon>
        <taxon>Embryophyta</taxon>
        <taxon>Tracheophyta</taxon>
        <taxon>Spermatophyta</taxon>
        <taxon>Magnoliopsida</taxon>
        <taxon>Liliopsida</taxon>
        <taxon>Poales</taxon>
        <taxon>Poaceae</taxon>
        <taxon>PACMAD clade</taxon>
        <taxon>Panicoideae</taxon>
        <taxon>Panicodae</taxon>
        <taxon>Paniceae</taxon>
        <taxon>Panicinae</taxon>
        <taxon>Panicum</taxon>
        <taxon>Panicum sect. Hiantes</taxon>
    </lineage>
</organism>
<gene>
    <name evidence="2" type="ORF">PVAP13_9KG343500</name>
</gene>
<name>A0A8T0NQW8_PANVG</name>
<feature type="chain" id="PRO_5035878340" evidence="1">
    <location>
        <begin position="24"/>
        <end position="70"/>
    </location>
</feature>